<organism evidence="1 2">
    <name type="scientific">Phialocephala subalpina</name>
    <dbReference type="NCBI Taxonomy" id="576137"/>
    <lineage>
        <taxon>Eukaryota</taxon>
        <taxon>Fungi</taxon>
        <taxon>Dikarya</taxon>
        <taxon>Ascomycota</taxon>
        <taxon>Pezizomycotina</taxon>
        <taxon>Leotiomycetes</taxon>
        <taxon>Helotiales</taxon>
        <taxon>Mollisiaceae</taxon>
        <taxon>Phialocephala</taxon>
        <taxon>Phialocephala fortinii species complex</taxon>
    </lineage>
</organism>
<dbReference type="AlphaFoldDB" id="A0A1L7WUD1"/>
<dbReference type="Proteomes" id="UP000184330">
    <property type="component" value="Unassembled WGS sequence"/>
</dbReference>
<gene>
    <name evidence="1" type="ORF">PAC_06256</name>
</gene>
<protein>
    <recommendedName>
        <fullName evidence="3">F-box domain-containing protein</fullName>
    </recommendedName>
</protein>
<proteinExistence type="predicted"/>
<evidence type="ECO:0000313" key="1">
    <source>
        <dbReference type="EMBL" id="CZR56368.1"/>
    </source>
</evidence>
<evidence type="ECO:0000313" key="2">
    <source>
        <dbReference type="Proteomes" id="UP000184330"/>
    </source>
</evidence>
<accession>A0A1L7WUD1</accession>
<dbReference type="OrthoDB" id="4252443at2759"/>
<name>A0A1L7WUD1_9HELO</name>
<evidence type="ECO:0008006" key="3">
    <source>
        <dbReference type="Google" id="ProtNLM"/>
    </source>
</evidence>
<dbReference type="EMBL" id="FJOG01000008">
    <property type="protein sequence ID" value="CZR56368.1"/>
    <property type="molecule type" value="Genomic_DNA"/>
</dbReference>
<sequence length="418" mass="47478">MSFPRFGLLACELQQEVMRQCDPADLARLVRTSRTMHARGLSILYHRVDISCHNDEGLFLSIYQRSMVQGNNPLRKVEDSRARNFQRRQESFINTMIENSALGLLVIALTWTYQCTFHTWEEAERAQKRMSKGFQSLKRIKMVDICSFNREQHPIIPLAPFQTATSVKIGGRMPYAFFRAIVTASSRLVFLEIDNVQGFGQLRDGLDEELSYISHLASISETEDINGRPLVRHDGPMHGHLSELTGQCTSLRHLVIRTIGQKDATDYRWSRAREEKRYSEIADFIAATSDTLESLIFEQGKEPLEDGKGLPAQGHRNKAERPMDSFFFAHILPVLLNTPWPKLNNIAIHGVDPSRQSGRSSGANLGLSSLHPNDLSSEGMLRDILPKGAGLVWKSRSENTFYLQSENNYIHPFGIYMP</sequence>
<keyword evidence="2" id="KW-1185">Reference proteome</keyword>
<reference evidence="1 2" key="1">
    <citation type="submission" date="2016-03" db="EMBL/GenBank/DDBJ databases">
        <authorList>
            <person name="Ploux O."/>
        </authorList>
    </citation>
    <scope>NUCLEOTIDE SEQUENCE [LARGE SCALE GENOMIC DNA]</scope>
    <source>
        <strain evidence="1 2">UAMH 11012</strain>
    </source>
</reference>